<keyword evidence="1" id="KW-0732">Signal</keyword>
<gene>
    <name evidence="3" type="ORF">F9817_20620</name>
</gene>
<dbReference type="PANTHER" id="PTHR30535:SF34">
    <property type="entry name" value="MOLYBDATE-BINDING PROTEIN MOLA"/>
    <property type="match status" value="1"/>
</dbReference>
<name>A0A7X4RWE0_9VIBR</name>
<dbReference type="SUPFAM" id="SSF53807">
    <property type="entry name" value="Helical backbone' metal receptor"/>
    <property type="match status" value="1"/>
</dbReference>
<dbReference type="Proteomes" id="UP000462621">
    <property type="component" value="Unassembled WGS sequence"/>
</dbReference>
<dbReference type="EMBL" id="WEKT01000062">
    <property type="protein sequence ID" value="MZI95588.1"/>
    <property type="molecule type" value="Genomic_DNA"/>
</dbReference>
<protein>
    <submittedName>
        <fullName evidence="3">ABC transporter substrate-binding protein</fullName>
    </submittedName>
</protein>
<reference evidence="3 4" key="1">
    <citation type="submission" date="2019-10" db="EMBL/GenBank/DDBJ databases">
        <title>Vibrio sp. nov. isolated from a shrimp pond.</title>
        <authorList>
            <person name="Gomez-Gil B."/>
            <person name="Enciso-Ibarra J."/>
            <person name="Enciso-Ibarra K."/>
            <person name="Bolan-Mejia C."/>
        </authorList>
    </citation>
    <scope>NUCLEOTIDE SEQUENCE [LARGE SCALE GENOMIC DNA]</scope>
    <source>
        <strain evidence="3 4">CAIM 722</strain>
    </source>
</reference>
<dbReference type="InterPro" id="IPR050902">
    <property type="entry name" value="ABC_Transporter_SBP"/>
</dbReference>
<proteinExistence type="predicted"/>
<evidence type="ECO:0000259" key="2">
    <source>
        <dbReference type="PROSITE" id="PS50983"/>
    </source>
</evidence>
<sequence length="369" mass="41219">MTFKSALITSLLTMGVVVSSAHAEVQSIHDVLDRNVQVDVPAKRVVLGFYAEDYMAIGGEQAFDHVVGLSRDTWKVWRPTSWQLYTEHDPKLAQIPDVGEVEAQTFSIEKVLSLRPDVVVLADWQYQGLGVDVKRLEQANIPVVVVDYNAQTRQRHIKSTQIIGQLTGQNKRADEIVTGYSHAMDLIEKRIKEAKLPKPKAYVEFGNKGPSQYSFTYGKNMWGAMLEQIHADNIAAPYVKWWGPINPEQVLAAKPEVIFIAGTESTKVQGSMLMGEGVKRQDAVDRLKGFTQRAGWSQLPAGPQDAGFRASSTSLGQAQSRQEWSFPFNVIGRRNRFVDELPKGEFYSLLGGVTDFLRRMTMSSNQCLA</sequence>
<feature type="signal peptide" evidence="1">
    <location>
        <begin position="1"/>
        <end position="23"/>
    </location>
</feature>
<feature type="chain" id="PRO_5031263255" evidence="1">
    <location>
        <begin position="24"/>
        <end position="369"/>
    </location>
</feature>
<keyword evidence="4" id="KW-1185">Reference proteome</keyword>
<comment type="caution">
    <text evidence="3">The sequence shown here is derived from an EMBL/GenBank/DDBJ whole genome shotgun (WGS) entry which is preliminary data.</text>
</comment>
<accession>A0A7X4RWE0</accession>
<dbReference type="PROSITE" id="PS50983">
    <property type="entry name" value="FE_B12_PBP"/>
    <property type="match status" value="1"/>
</dbReference>
<dbReference type="PANTHER" id="PTHR30535">
    <property type="entry name" value="VITAMIN B12-BINDING PROTEIN"/>
    <property type="match status" value="1"/>
</dbReference>
<dbReference type="RefSeq" id="WP_161158085.1">
    <property type="nucleotide sequence ID" value="NZ_WEKT01000062.1"/>
</dbReference>
<evidence type="ECO:0000313" key="3">
    <source>
        <dbReference type="EMBL" id="MZI95588.1"/>
    </source>
</evidence>
<organism evidence="3 4">
    <name type="scientific">Vibrio eleionomae</name>
    <dbReference type="NCBI Taxonomy" id="2653505"/>
    <lineage>
        <taxon>Bacteria</taxon>
        <taxon>Pseudomonadati</taxon>
        <taxon>Pseudomonadota</taxon>
        <taxon>Gammaproteobacteria</taxon>
        <taxon>Vibrionales</taxon>
        <taxon>Vibrionaceae</taxon>
        <taxon>Vibrio</taxon>
    </lineage>
</organism>
<dbReference type="Gene3D" id="3.40.50.1980">
    <property type="entry name" value="Nitrogenase molybdenum iron protein domain"/>
    <property type="match status" value="2"/>
</dbReference>
<dbReference type="Pfam" id="PF01497">
    <property type="entry name" value="Peripla_BP_2"/>
    <property type="match status" value="1"/>
</dbReference>
<dbReference type="AlphaFoldDB" id="A0A7X4RWE0"/>
<dbReference type="InterPro" id="IPR002491">
    <property type="entry name" value="ABC_transptr_periplasmic_BD"/>
</dbReference>
<evidence type="ECO:0000256" key="1">
    <source>
        <dbReference type="SAM" id="SignalP"/>
    </source>
</evidence>
<evidence type="ECO:0000313" key="4">
    <source>
        <dbReference type="Proteomes" id="UP000462621"/>
    </source>
</evidence>
<feature type="domain" description="Fe/B12 periplasmic-binding" evidence="2">
    <location>
        <begin position="43"/>
        <end position="342"/>
    </location>
</feature>